<evidence type="ECO:0000256" key="4">
    <source>
        <dbReference type="ARBA" id="ARBA00022692"/>
    </source>
</evidence>
<dbReference type="PANTHER" id="PTHR43744:SF2">
    <property type="entry name" value="ARABINOOLIGOSACCHARIDES TRANSPORT SYSTEM PERMEASE PROTEIN ARAQ"/>
    <property type="match status" value="1"/>
</dbReference>
<evidence type="ECO:0000256" key="6">
    <source>
        <dbReference type="ARBA" id="ARBA00023136"/>
    </source>
</evidence>
<keyword evidence="6 7" id="KW-0472">Membrane</keyword>
<organism evidence="9 10">
    <name type="scientific">Enterocloster hominis</name>
    <name type="common">ex Hitch et al. 2024</name>
    <dbReference type="NCBI Taxonomy" id="1917870"/>
    <lineage>
        <taxon>Bacteria</taxon>
        <taxon>Bacillati</taxon>
        <taxon>Bacillota</taxon>
        <taxon>Clostridia</taxon>
        <taxon>Lachnospirales</taxon>
        <taxon>Lachnospiraceae</taxon>
        <taxon>Enterocloster</taxon>
    </lineage>
</organism>
<evidence type="ECO:0000256" key="2">
    <source>
        <dbReference type="ARBA" id="ARBA00022448"/>
    </source>
</evidence>
<evidence type="ECO:0000256" key="1">
    <source>
        <dbReference type="ARBA" id="ARBA00004651"/>
    </source>
</evidence>
<keyword evidence="2 7" id="KW-0813">Transport</keyword>
<evidence type="ECO:0000256" key="3">
    <source>
        <dbReference type="ARBA" id="ARBA00022475"/>
    </source>
</evidence>
<evidence type="ECO:0000256" key="5">
    <source>
        <dbReference type="ARBA" id="ARBA00022989"/>
    </source>
</evidence>
<reference evidence="9 10" key="1">
    <citation type="submission" date="2024-03" db="EMBL/GenBank/DDBJ databases">
        <title>Human intestinal bacterial collection.</title>
        <authorList>
            <person name="Pauvert C."/>
            <person name="Hitch T.C.A."/>
            <person name="Clavel T."/>
        </authorList>
    </citation>
    <scope>NUCLEOTIDE SEQUENCE [LARGE SCALE GENOMIC DNA]</scope>
    <source>
        <strain evidence="9 10">CLA-SR-H021</strain>
    </source>
</reference>
<proteinExistence type="inferred from homology"/>
<feature type="transmembrane region" description="Helical" evidence="7">
    <location>
        <begin position="144"/>
        <end position="165"/>
    </location>
</feature>
<evidence type="ECO:0000259" key="8">
    <source>
        <dbReference type="PROSITE" id="PS50928"/>
    </source>
</evidence>
<dbReference type="Gene3D" id="1.10.3720.10">
    <property type="entry name" value="MetI-like"/>
    <property type="match status" value="1"/>
</dbReference>
<evidence type="ECO:0000256" key="7">
    <source>
        <dbReference type="RuleBase" id="RU363032"/>
    </source>
</evidence>
<sequence>MMKARRRMASVLVFVLFLLVSLIMLFPVYYLIIGSLQDGQEIFRAGMKFFLNPGDMKWSNYPNLFTYNNGIYTRWFSNSVFYAVAFTVCALAFSSLVGYGLGAYDFKGKNAIFVLVLAVMMIPLEILMLPLYKLIVKIKLINTVGGIIFPFMVAPVAIFFFRQFVSGISREFMESARIDGCTEFGIFYRIMVPLMKPAFGAMTILLAMQNWNSFVWPLIVLRDSDKFTLTIGIASLINPYSANYDVMIAGSVVAILPILILFLLNQRFFIAGLTSGGVKG</sequence>
<keyword evidence="4 7" id="KW-0812">Transmembrane</keyword>
<evidence type="ECO:0000313" key="9">
    <source>
        <dbReference type="EMBL" id="MEQ2426439.1"/>
    </source>
</evidence>
<feature type="transmembrane region" description="Helical" evidence="7">
    <location>
        <begin position="111"/>
        <end position="132"/>
    </location>
</feature>
<dbReference type="PANTHER" id="PTHR43744">
    <property type="entry name" value="ABC TRANSPORTER PERMEASE PROTEIN MG189-RELATED-RELATED"/>
    <property type="match status" value="1"/>
</dbReference>
<gene>
    <name evidence="9" type="ORF">WMQ36_15805</name>
</gene>
<evidence type="ECO:0000313" key="10">
    <source>
        <dbReference type="Proteomes" id="UP001454086"/>
    </source>
</evidence>
<keyword evidence="3" id="KW-1003">Cell membrane</keyword>
<comment type="similarity">
    <text evidence="7">Belongs to the binding-protein-dependent transport system permease family.</text>
</comment>
<feature type="transmembrane region" description="Helical" evidence="7">
    <location>
        <begin position="12"/>
        <end position="33"/>
    </location>
</feature>
<dbReference type="InterPro" id="IPR000515">
    <property type="entry name" value="MetI-like"/>
</dbReference>
<feature type="transmembrane region" description="Helical" evidence="7">
    <location>
        <begin position="186"/>
        <end position="208"/>
    </location>
</feature>
<feature type="domain" description="ABC transmembrane type-1" evidence="8">
    <location>
        <begin position="76"/>
        <end position="265"/>
    </location>
</feature>
<dbReference type="CDD" id="cd06261">
    <property type="entry name" value="TM_PBP2"/>
    <property type="match status" value="1"/>
</dbReference>
<accession>A0ABV1D7Q0</accession>
<dbReference type="RefSeq" id="WP_207302018.1">
    <property type="nucleotide sequence ID" value="NZ_JAJFDX010000017.1"/>
</dbReference>
<feature type="transmembrane region" description="Helical" evidence="7">
    <location>
        <begin position="246"/>
        <end position="264"/>
    </location>
</feature>
<keyword evidence="10" id="KW-1185">Reference proteome</keyword>
<name>A0ABV1D7Q0_9FIRM</name>
<comment type="subcellular location">
    <subcellularLocation>
        <location evidence="1 7">Cell membrane</location>
        <topology evidence="1 7">Multi-pass membrane protein</topology>
    </subcellularLocation>
</comment>
<comment type="caution">
    <text evidence="9">The sequence shown here is derived from an EMBL/GenBank/DDBJ whole genome shotgun (WGS) entry which is preliminary data.</text>
</comment>
<dbReference type="SUPFAM" id="SSF161098">
    <property type="entry name" value="MetI-like"/>
    <property type="match status" value="1"/>
</dbReference>
<dbReference type="EMBL" id="JBBMFM010000062">
    <property type="protein sequence ID" value="MEQ2426439.1"/>
    <property type="molecule type" value="Genomic_DNA"/>
</dbReference>
<feature type="transmembrane region" description="Helical" evidence="7">
    <location>
        <begin position="80"/>
        <end position="99"/>
    </location>
</feature>
<dbReference type="InterPro" id="IPR035906">
    <property type="entry name" value="MetI-like_sf"/>
</dbReference>
<dbReference type="PROSITE" id="PS50928">
    <property type="entry name" value="ABC_TM1"/>
    <property type="match status" value="1"/>
</dbReference>
<dbReference type="Proteomes" id="UP001454086">
    <property type="component" value="Unassembled WGS sequence"/>
</dbReference>
<keyword evidence="5 7" id="KW-1133">Transmembrane helix</keyword>
<protein>
    <submittedName>
        <fullName evidence="9">Carbohydrate ABC transporter permease</fullName>
    </submittedName>
</protein>
<dbReference type="Pfam" id="PF00528">
    <property type="entry name" value="BPD_transp_1"/>
    <property type="match status" value="1"/>
</dbReference>